<protein>
    <submittedName>
        <fullName evidence="2">DUF177 domain-containing protein</fullName>
    </submittedName>
</protein>
<comment type="caution">
    <text evidence="2">The sequence shown here is derived from an EMBL/GenBank/DDBJ whole genome shotgun (WGS) entry which is preliminary data.</text>
</comment>
<organism evidence="2 3">
    <name type="scientific">Plebeiibacterium marinum</name>
    <dbReference type="NCBI Taxonomy" id="2992111"/>
    <lineage>
        <taxon>Bacteria</taxon>
        <taxon>Pseudomonadati</taxon>
        <taxon>Bacteroidota</taxon>
        <taxon>Bacteroidia</taxon>
        <taxon>Marinilabiliales</taxon>
        <taxon>Marinilabiliaceae</taxon>
        <taxon>Plebeiibacterium</taxon>
    </lineage>
</organism>
<sequence length="180" mass="20828">MNKLKDYNIAFKGLKDGKHDFHYKIEQPFFEAIGNSVIEVGTFDVDVVMDKKSQMLQFDFNIKGEAETVCDNCLGKMTLPVSYQGRMYVKFGIMYDEASDEIIILPHEENEFNVAQLIYEFIVVSMPLRSVHEDPEDCDPEMISKLEEFSSDNHGQDIESKEEIDPRWEALKKLKDNNSN</sequence>
<evidence type="ECO:0000256" key="1">
    <source>
        <dbReference type="SAM" id="MobiDB-lite"/>
    </source>
</evidence>
<accession>A0AAE3MDA7</accession>
<dbReference type="InterPro" id="IPR003772">
    <property type="entry name" value="YceD"/>
</dbReference>
<gene>
    <name evidence="2" type="ORF">OM074_09345</name>
</gene>
<dbReference type="Pfam" id="PF02620">
    <property type="entry name" value="YceD"/>
    <property type="match status" value="1"/>
</dbReference>
<feature type="compositionally biased region" description="Basic and acidic residues" evidence="1">
    <location>
        <begin position="154"/>
        <end position="165"/>
    </location>
</feature>
<keyword evidence="3" id="KW-1185">Reference proteome</keyword>
<dbReference type="EMBL" id="JAPDPI010000016">
    <property type="protein sequence ID" value="MCW3805833.1"/>
    <property type="molecule type" value="Genomic_DNA"/>
</dbReference>
<proteinExistence type="predicted"/>
<reference evidence="2" key="1">
    <citation type="submission" date="2022-10" db="EMBL/GenBank/DDBJ databases">
        <authorList>
            <person name="Yu W.X."/>
        </authorList>
    </citation>
    <scope>NUCLEOTIDE SEQUENCE</scope>
    <source>
        <strain evidence="2">D04</strain>
    </source>
</reference>
<feature type="region of interest" description="Disordered" evidence="1">
    <location>
        <begin position="145"/>
        <end position="165"/>
    </location>
</feature>
<evidence type="ECO:0000313" key="3">
    <source>
        <dbReference type="Proteomes" id="UP001207408"/>
    </source>
</evidence>
<evidence type="ECO:0000313" key="2">
    <source>
        <dbReference type="EMBL" id="MCW3805833.1"/>
    </source>
</evidence>
<dbReference type="RefSeq" id="WP_301199197.1">
    <property type="nucleotide sequence ID" value="NZ_JAPDPI010000016.1"/>
</dbReference>
<dbReference type="AlphaFoldDB" id="A0AAE3MDA7"/>
<dbReference type="Proteomes" id="UP001207408">
    <property type="component" value="Unassembled WGS sequence"/>
</dbReference>
<name>A0AAE3MDA7_9BACT</name>